<evidence type="ECO:0000313" key="11">
    <source>
        <dbReference type="Proteomes" id="UP000001067"/>
    </source>
</evidence>
<protein>
    <submittedName>
        <fullName evidence="10">Uncharacterized protein</fullName>
    </submittedName>
</protein>
<reference evidence="10 11" key="1">
    <citation type="journal article" date="2010" name="Genome Biol.">
        <title>A first genome assembly of the barley fungal pathogen Pyrenophora teres f. teres.</title>
        <authorList>
            <person name="Ellwood S.R."/>
            <person name="Liu Z."/>
            <person name="Syme R.A."/>
            <person name="Lai Z."/>
            <person name="Hane J.K."/>
            <person name="Keiper F."/>
            <person name="Moffat C.S."/>
            <person name="Oliver R.P."/>
            <person name="Friesen T.L."/>
        </authorList>
    </citation>
    <scope>NUCLEOTIDE SEQUENCE [LARGE SCALE GENOMIC DNA]</scope>
    <source>
        <strain evidence="10 11">0-1</strain>
    </source>
</reference>
<dbReference type="InterPro" id="IPR029058">
    <property type="entry name" value="AB_hydrolase_fold"/>
</dbReference>
<evidence type="ECO:0000256" key="2">
    <source>
        <dbReference type="ARBA" id="ARBA00005668"/>
    </source>
</evidence>
<gene>
    <name evidence="10" type="ORF">PTT_10053</name>
</gene>
<keyword evidence="11" id="KW-1185">Reference proteome</keyword>
<dbReference type="AlphaFoldDB" id="E3RNB3"/>
<dbReference type="HOGENOM" id="CLU_013364_5_2_1"/>
<dbReference type="InterPro" id="IPR013595">
    <property type="entry name" value="Pept_S33_TAP-like_C"/>
</dbReference>
<evidence type="ECO:0000259" key="8">
    <source>
        <dbReference type="Pfam" id="PF00561"/>
    </source>
</evidence>
<evidence type="ECO:0000256" key="7">
    <source>
        <dbReference type="SAM" id="Phobius"/>
    </source>
</evidence>
<keyword evidence="4" id="KW-0378">Hydrolase</keyword>
<evidence type="ECO:0000256" key="1">
    <source>
        <dbReference type="ARBA" id="ARBA00004275"/>
    </source>
</evidence>
<keyword evidence="7" id="KW-0472">Membrane</keyword>
<keyword evidence="7" id="KW-0812">Transmembrane</keyword>
<feature type="transmembrane region" description="Helical" evidence="7">
    <location>
        <begin position="25"/>
        <end position="46"/>
    </location>
</feature>
<dbReference type="Pfam" id="PF08386">
    <property type="entry name" value="Abhydrolase_4"/>
    <property type="match status" value="1"/>
</dbReference>
<feature type="domain" description="AB hydrolase-1" evidence="8">
    <location>
        <begin position="128"/>
        <end position="327"/>
    </location>
</feature>
<organism evidence="11">
    <name type="scientific">Pyrenophora teres f. teres (strain 0-1)</name>
    <name type="common">Barley net blotch fungus</name>
    <name type="synonym">Drechslera teres f. teres</name>
    <dbReference type="NCBI Taxonomy" id="861557"/>
    <lineage>
        <taxon>Eukaryota</taxon>
        <taxon>Fungi</taxon>
        <taxon>Dikarya</taxon>
        <taxon>Ascomycota</taxon>
        <taxon>Pezizomycotina</taxon>
        <taxon>Dothideomycetes</taxon>
        <taxon>Pleosporomycetidae</taxon>
        <taxon>Pleosporales</taxon>
        <taxon>Pleosporineae</taxon>
        <taxon>Pleosporaceae</taxon>
        <taxon>Pyrenophora</taxon>
    </lineage>
</organism>
<dbReference type="EMBL" id="GL534183">
    <property type="protein sequence ID" value="EFQ92794.1"/>
    <property type="molecule type" value="Genomic_DNA"/>
</dbReference>
<dbReference type="Gene3D" id="3.40.50.1820">
    <property type="entry name" value="alpha/beta hydrolase"/>
    <property type="match status" value="1"/>
</dbReference>
<dbReference type="Pfam" id="PF00561">
    <property type="entry name" value="Abhydrolase_1"/>
    <property type="match status" value="1"/>
</dbReference>
<evidence type="ECO:0000256" key="4">
    <source>
        <dbReference type="ARBA" id="ARBA00022801"/>
    </source>
</evidence>
<keyword evidence="6" id="KW-0576">Peroxisome</keyword>
<sequence>MKNWNGLDNAAAPVEHPRPKVRWRALSATLVTLVCFAAVDTIFPALKSWKIPFVPWTQVASHHAAFEWNEITATEHLVFHKCFDGFECAKLSLPLDYFNDSYPGHTVSIAITKLPAVVPVDDPRYGGPILLNPGGPGGAGAAFALTTAESVQAIVDPHLQPEHASTDARYFDIIGFDPRGIGWTEPAARCMPDLPSAWSWNLRETNEGLIGSSDAALGRLWSMTHAFGTSCKLAEEDQNDPDIKLYMSTASVARDMLEITERHDEYVAKEVARKAGNCRYNTYIPGKSKLQYWGYSYGTYLGSIFASMFPERVGRVILDGVVSSDDYEHSLGNGSLTDTEKAMKSFYTFCYHAGPDTCPLATANSSVADIEQRSQKILNSLYHDPLAIVSPQGPDFFTWSDLKILMFTSVYQPRILFPPLASLLSAIEAGGGPIIDRLADAYHYTHIYSCSADKTSTLDILDTIVPLTAVLCGDGIDRSDMTKEEFIEYWELINTLSPTGGSFWSMLAMRCAGWKIHAKYSFAGPVGGETSHPILFISNTADPVTPLLSGRYMHSQFPGSGFLVSDHAGHCSISSSDPCLFSHVRRYFQTGMLPEKGTVCVPPASAYSLNSTDPKSPFYDPELGNGNVLMLGDKDLGRGEWGTLRDAGLRLQRDVVKSGAFGLNLPGGEKGKVVMNMAVNLRW</sequence>
<comment type="similarity">
    <text evidence="3">Belongs to the peptidase S33 family.</text>
</comment>
<proteinExistence type="inferred from homology"/>
<evidence type="ECO:0000256" key="3">
    <source>
        <dbReference type="ARBA" id="ARBA00010088"/>
    </source>
</evidence>
<feature type="domain" description="Peptidase S33 tripeptidyl aminopeptidase-like C-terminal" evidence="9">
    <location>
        <begin position="499"/>
        <end position="600"/>
    </location>
</feature>
<evidence type="ECO:0000313" key="10">
    <source>
        <dbReference type="EMBL" id="EFQ92794.1"/>
    </source>
</evidence>
<dbReference type="KEGG" id="pte:PTT_10053"/>
<dbReference type="SUPFAM" id="SSF53474">
    <property type="entry name" value="alpha/beta-Hydrolases"/>
    <property type="match status" value="1"/>
</dbReference>
<dbReference type="PANTHER" id="PTHR43248:SF25">
    <property type="entry name" value="AB HYDROLASE-1 DOMAIN-CONTAINING PROTEIN-RELATED"/>
    <property type="match status" value="1"/>
</dbReference>
<dbReference type="GO" id="GO:0005777">
    <property type="term" value="C:peroxisome"/>
    <property type="evidence" value="ECO:0007669"/>
    <property type="project" value="UniProtKB-SubCell"/>
</dbReference>
<dbReference type="eggNOG" id="ENOG502RY03">
    <property type="taxonomic scope" value="Eukaryota"/>
</dbReference>
<dbReference type="PANTHER" id="PTHR43248">
    <property type="entry name" value="2-SUCCINYL-6-HYDROXY-2,4-CYCLOHEXADIENE-1-CARBOXYLATE SYNTHASE"/>
    <property type="match status" value="1"/>
</dbReference>
<dbReference type="OrthoDB" id="425534at2759"/>
<dbReference type="GO" id="GO:0016787">
    <property type="term" value="F:hydrolase activity"/>
    <property type="evidence" value="ECO:0007669"/>
    <property type="project" value="UniProtKB-KW"/>
</dbReference>
<evidence type="ECO:0000259" key="9">
    <source>
        <dbReference type="Pfam" id="PF08386"/>
    </source>
</evidence>
<name>E3RNB3_PYRTT</name>
<keyword evidence="5" id="KW-0843">Virulence</keyword>
<evidence type="ECO:0000256" key="5">
    <source>
        <dbReference type="ARBA" id="ARBA00023026"/>
    </source>
</evidence>
<dbReference type="InterPro" id="IPR000073">
    <property type="entry name" value="AB_hydrolase_1"/>
</dbReference>
<comment type="subcellular location">
    <subcellularLocation>
        <location evidence="1">Peroxisome</location>
    </subcellularLocation>
</comment>
<comment type="similarity">
    <text evidence="2">Belongs to the AB hydrolase superfamily. AKT2 hydrolase family.</text>
</comment>
<keyword evidence="7" id="KW-1133">Transmembrane helix</keyword>
<dbReference type="Proteomes" id="UP000001067">
    <property type="component" value="Unassembled WGS sequence"/>
</dbReference>
<accession>E3RNB3</accession>
<dbReference type="InterPro" id="IPR051601">
    <property type="entry name" value="Serine_prot/Carboxylest_S33"/>
</dbReference>
<evidence type="ECO:0000256" key="6">
    <source>
        <dbReference type="ARBA" id="ARBA00023140"/>
    </source>
</evidence>